<evidence type="ECO:0000313" key="1">
    <source>
        <dbReference type="EMBL" id="AFU60228.1"/>
    </source>
</evidence>
<dbReference type="InParanoid" id="K0IL85"/>
<dbReference type="HOGENOM" id="CLU_113981_0_0_2"/>
<protein>
    <submittedName>
        <fullName evidence="1">Uncharacterized protein</fullName>
    </submittedName>
</protein>
<dbReference type="EMBL" id="CP002408">
    <property type="protein sequence ID" value="AFU60228.1"/>
    <property type="molecule type" value="Genomic_DNA"/>
</dbReference>
<dbReference type="KEGG" id="nga:Ngar_c33130"/>
<dbReference type="AlphaFoldDB" id="K0IL85"/>
<name>K0IL85_NITGG</name>
<keyword evidence="2" id="KW-1185">Reference proteome</keyword>
<organism evidence="1 2">
    <name type="scientific">Nitrososphaera gargensis (strain Ga9.2)</name>
    <dbReference type="NCBI Taxonomy" id="1237085"/>
    <lineage>
        <taxon>Archaea</taxon>
        <taxon>Nitrososphaerota</taxon>
        <taxon>Nitrososphaeria</taxon>
        <taxon>Nitrososphaerales</taxon>
        <taxon>Nitrososphaeraceae</taxon>
        <taxon>Nitrososphaera</taxon>
    </lineage>
</organism>
<dbReference type="BioCyc" id="CNIT1237085:G1324-3313-MONOMER"/>
<dbReference type="Proteomes" id="UP000008037">
    <property type="component" value="Chromosome"/>
</dbReference>
<dbReference type="RefSeq" id="WP_015020761.1">
    <property type="nucleotide sequence ID" value="NC_018719.1"/>
</dbReference>
<dbReference type="GeneID" id="13797123"/>
<sequence length="168" mass="19117">MTAQQKHSISNDNIANELKITPAIIEQALQFDLGPEAKKLVIQCIQQKYGMDFELVGQYKTEFENYLRELLHESAEVIIARIESAIEDSKRRALTMSTTTPPSSKRLSDTVHFLFCDQCYWSASLLTTTFELKCMSCNSELKCALPISSNEAFRYEINSKRGLALFFS</sequence>
<accession>K0IL85</accession>
<proteinExistence type="predicted"/>
<reference evidence="1 2" key="1">
    <citation type="journal article" date="2012" name="Environ. Microbiol.">
        <title>The genome of the ammonia-oxidizing Candidatus Nitrososphaera gargensis: insights into metabolic versatility and environmental adaptations.</title>
        <authorList>
            <person name="Spang A."/>
            <person name="Poehlein A."/>
            <person name="Offre P."/>
            <person name="Zumbragel S."/>
            <person name="Haider S."/>
            <person name="Rychlik N."/>
            <person name="Nowka B."/>
            <person name="Schmeisser C."/>
            <person name="Lebedeva E.V."/>
            <person name="Rattei T."/>
            <person name="Bohm C."/>
            <person name="Schmid M."/>
            <person name="Galushko A."/>
            <person name="Hatzenpichler R."/>
            <person name="Weinmaier T."/>
            <person name="Daniel R."/>
            <person name="Schleper C."/>
            <person name="Spieck E."/>
            <person name="Streit W."/>
            <person name="Wagner M."/>
        </authorList>
    </citation>
    <scope>NUCLEOTIDE SEQUENCE [LARGE SCALE GENOMIC DNA]</scope>
    <source>
        <strain evidence="2">Ga9.2</strain>
    </source>
</reference>
<evidence type="ECO:0000313" key="2">
    <source>
        <dbReference type="Proteomes" id="UP000008037"/>
    </source>
</evidence>
<gene>
    <name evidence="1" type="ordered locus">Ngar_c33130</name>
</gene>
<dbReference type="OrthoDB" id="384460at2157"/>